<dbReference type="EMBL" id="OX597831">
    <property type="protein sequence ID" value="CAI9735899.1"/>
    <property type="molecule type" value="Genomic_DNA"/>
</dbReference>
<dbReference type="Proteomes" id="UP001162480">
    <property type="component" value="Chromosome 18"/>
</dbReference>
<accession>A0AA36BKU0</accession>
<evidence type="ECO:0000313" key="2">
    <source>
        <dbReference type="Proteomes" id="UP001162480"/>
    </source>
</evidence>
<reference evidence="1" key="1">
    <citation type="submission" date="2023-08" db="EMBL/GenBank/DDBJ databases">
        <authorList>
            <person name="Alioto T."/>
            <person name="Alioto T."/>
            <person name="Gomez Garrido J."/>
        </authorList>
    </citation>
    <scope>NUCLEOTIDE SEQUENCE</scope>
</reference>
<dbReference type="AlphaFoldDB" id="A0AA36BKU0"/>
<proteinExistence type="predicted"/>
<protein>
    <submittedName>
        <fullName evidence="1">Uncharacterized protein</fullName>
    </submittedName>
</protein>
<name>A0AA36BKU0_OCTVU</name>
<sequence>MFGKLSDNICGAKITKYGRPAVPKSQKNGFLALLLCLYNKITEFLVENGSTSNVCHAKGNGKFSLFSLLTAGRVQP</sequence>
<gene>
    <name evidence="1" type="ORF">OCTVUL_1B002447</name>
</gene>
<organism evidence="1 2">
    <name type="scientific">Octopus vulgaris</name>
    <name type="common">Common octopus</name>
    <dbReference type="NCBI Taxonomy" id="6645"/>
    <lineage>
        <taxon>Eukaryota</taxon>
        <taxon>Metazoa</taxon>
        <taxon>Spiralia</taxon>
        <taxon>Lophotrochozoa</taxon>
        <taxon>Mollusca</taxon>
        <taxon>Cephalopoda</taxon>
        <taxon>Coleoidea</taxon>
        <taxon>Octopodiformes</taxon>
        <taxon>Octopoda</taxon>
        <taxon>Incirrata</taxon>
        <taxon>Octopodidae</taxon>
        <taxon>Octopus</taxon>
    </lineage>
</organism>
<keyword evidence="2" id="KW-1185">Reference proteome</keyword>
<evidence type="ECO:0000313" key="1">
    <source>
        <dbReference type="EMBL" id="CAI9735899.1"/>
    </source>
</evidence>